<feature type="transmembrane region" description="Helical" evidence="1">
    <location>
        <begin position="304"/>
        <end position="327"/>
    </location>
</feature>
<protein>
    <recommendedName>
        <fullName evidence="4">ABC transporter permease</fullName>
    </recommendedName>
</protein>
<feature type="transmembrane region" description="Helical" evidence="1">
    <location>
        <begin position="148"/>
        <end position="169"/>
    </location>
</feature>
<comment type="caution">
    <text evidence="2">The sequence shown here is derived from an EMBL/GenBank/DDBJ whole genome shotgun (WGS) entry which is preliminary data.</text>
</comment>
<feature type="transmembrane region" description="Helical" evidence="1">
    <location>
        <begin position="200"/>
        <end position="217"/>
    </location>
</feature>
<feature type="transmembrane region" description="Helical" evidence="1">
    <location>
        <begin position="115"/>
        <end position="136"/>
    </location>
</feature>
<keyword evidence="1" id="KW-0472">Membrane</keyword>
<evidence type="ECO:0000313" key="2">
    <source>
        <dbReference type="EMBL" id="MFC5747114.1"/>
    </source>
</evidence>
<gene>
    <name evidence="2" type="ORF">ACFPZN_15910</name>
</gene>
<proteinExistence type="predicted"/>
<feature type="transmembrane region" description="Helical" evidence="1">
    <location>
        <begin position="175"/>
        <end position="193"/>
    </location>
</feature>
<keyword evidence="1" id="KW-1133">Transmembrane helix</keyword>
<evidence type="ECO:0008006" key="4">
    <source>
        <dbReference type="Google" id="ProtNLM"/>
    </source>
</evidence>
<evidence type="ECO:0000256" key="1">
    <source>
        <dbReference type="SAM" id="Phobius"/>
    </source>
</evidence>
<keyword evidence="1" id="KW-0812">Transmembrane</keyword>
<dbReference type="EMBL" id="JBHSON010000019">
    <property type="protein sequence ID" value="MFC5747114.1"/>
    <property type="molecule type" value="Genomic_DNA"/>
</dbReference>
<feature type="transmembrane region" description="Helical" evidence="1">
    <location>
        <begin position="21"/>
        <end position="42"/>
    </location>
</feature>
<evidence type="ECO:0000313" key="3">
    <source>
        <dbReference type="Proteomes" id="UP001596074"/>
    </source>
</evidence>
<organism evidence="2 3">
    <name type="scientific">Actinomadura rugatobispora</name>
    <dbReference type="NCBI Taxonomy" id="1994"/>
    <lineage>
        <taxon>Bacteria</taxon>
        <taxon>Bacillati</taxon>
        <taxon>Actinomycetota</taxon>
        <taxon>Actinomycetes</taxon>
        <taxon>Streptosporangiales</taxon>
        <taxon>Thermomonosporaceae</taxon>
        <taxon>Actinomadura</taxon>
    </lineage>
</organism>
<feature type="transmembrane region" description="Helical" evidence="1">
    <location>
        <begin position="91"/>
        <end position="109"/>
    </location>
</feature>
<keyword evidence="3" id="KW-1185">Reference proteome</keyword>
<name>A0ABW0ZYY1_9ACTN</name>
<accession>A0ABW0ZYY1</accession>
<dbReference type="Proteomes" id="UP001596074">
    <property type="component" value="Unassembled WGS sequence"/>
</dbReference>
<dbReference type="RefSeq" id="WP_378282731.1">
    <property type="nucleotide sequence ID" value="NZ_JBHSON010000019.1"/>
</dbReference>
<reference evidence="3" key="1">
    <citation type="journal article" date="2019" name="Int. J. Syst. Evol. Microbiol.">
        <title>The Global Catalogue of Microorganisms (GCM) 10K type strain sequencing project: providing services to taxonomists for standard genome sequencing and annotation.</title>
        <authorList>
            <consortium name="The Broad Institute Genomics Platform"/>
            <consortium name="The Broad Institute Genome Sequencing Center for Infectious Disease"/>
            <person name="Wu L."/>
            <person name="Ma J."/>
        </authorList>
    </citation>
    <scope>NUCLEOTIDE SEQUENCE [LARGE SCALE GENOMIC DNA]</scope>
    <source>
        <strain evidence="3">KCTC 42087</strain>
    </source>
</reference>
<sequence length="335" mass="35898">MPPAGHAQPTGRKKFDPDAELSGSFGCLTPAFFAHVLGTALVLSPLSWGGAGAVLSGLAACGVFVATIGVSFEKFTPGTTAYRKARRLARFLIWYGLATFAASLAVLCVRDGEGAVWNSVFSVAVSFGGLWVRGSLLGRRRMVAPPLADALTLVLPLLMVLNAVAFMTYPGVTKTAVILTLSALALLVVCMACNRYRTPVLLNLALVIVLLIFLATNNHHRSASALWLTFTGEKQTCRLLVNPHRNTYGYSDDHDYYLCPGEVLSVDRRSVFAPTAPADEVMVRDGTRWTTALLKPSEVKASTAALWFVHLGIIVAMLAVILVIALVRRGRPATA</sequence>
<feature type="transmembrane region" description="Helical" evidence="1">
    <location>
        <begin position="48"/>
        <end position="70"/>
    </location>
</feature>